<feature type="chain" id="PRO_5012403805" description="DUF19 domain-containing protein" evidence="1">
    <location>
        <begin position="18"/>
        <end position="613"/>
    </location>
</feature>
<evidence type="ECO:0000256" key="1">
    <source>
        <dbReference type="SAM" id="SignalP"/>
    </source>
</evidence>
<feature type="signal peptide" evidence="1">
    <location>
        <begin position="1"/>
        <end position="17"/>
    </location>
</feature>
<reference evidence="2 3" key="1">
    <citation type="journal article" date="2017" name="Curr. Biol.">
        <title>Genome architecture and evolution of a unichromosomal asexual nematode.</title>
        <authorList>
            <person name="Fradin H."/>
            <person name="Zegar C."/>
            <person name="Gutwein M."/>
            <person name="Lucas J."/>
            <person name="Kovtun M."/>
            <person name="Corcoran D."/>
            <person name="Baugh L.R."/>
            <person name="Kiontke K."/>
            <person name="Gunsalus K."/>
            <person name="Fitch D.H."/>
            <person name="Piano F."/>
        </authorList>
    </citation>
    <scope>NUCLEOTIDE SEQUENCE [LARGE SCALE GENOMIC DNA]</scope>
    <source>
        <strain evidence="2">PF1309</strain>
    </source>
</reference>
<dbReference type="Proteomes" id="UP000218231">
    <property type="component" value="Unassembled WGS sequence"/>
</dbReference>
<dbReference type="AlphaFoldDB" id="A0A2A2LX90"/>
<dbReference type="OrthoDB" id="5804428at2759"/>
<keyword evidence="1" id="KW-0732">Signal</keyword>
<evidence type="ECO:0000313" key="3">
    <source>
        <dbReference type="Proteomes" id="UP000218231"/>
    </source>
</evidence>
<gene>
    <name evidence="2" type="ORF">WR25_06248</name>
</gene>
<protein>
    <recommendedName>
        <fullName evidence="4">DUF19 domain-containing protein</fullName>
    </recommendedName>
</protein>
<organism evidence="2 3">
    <name type="scientific">Diploscapter pachys</name>
    <dbReference type="NCBI Taxonomy" id="2018661"/>
    <lineage>
        <taxon>Eukaryota</taxon>
        <taxon>Metazoa</taxon>
        <taxon>Ecdysozoa</taxon>
        <taxon>Nematoda</taxon>
        <taxon>Chromadorea</taxon>
        <taxon>Rhabditida</taxon>
        <taxon>Rhabditina</taxon>
        <taxon>Rhabditomorpha</taxon>
        <taxon>Rhabditoidea</taxon>
        <taxon>Rhabditidae</taxon>
        <taxon>Diploscapter</taxon>
    </lineage>
</organism>
<accession>A0A2A2LX90</accession>
<keyword evidence="3" id="KW-1185">Reference proteome</keyword>
<dbReference type="PANTHER" id="PTHR34311">
    <property type="entry name" value="PROTEIN CBG21698-RELATED"/>
    <property type="match status" value="1"/>
</dbReference>
<dbReference type="PANTHER" id="PTHR34311:SF1">
    <property type="entry name" value="NEMATODE SPECIFIC PEPTIDE FAMILY-RELATED"/>
    <property type="match status" value="1"/>
</dbReference>
<comment type="caution">
    <text evidence="2">The sequence shown here is derived from an EMBL/GenBank/DDBJ whole genome shotgun (WGS) entry which is preliminary data.</text>
</comment>
<proteinExistence type="predicted"/>
<name>A0A2A2LX90_9BILA</name>
<dbReference type="EMBL" id="LIAE01006351">
    <property type="protein sequence ID" value="PAV90800.1"/>
    <property type="molecule type" value="Genomic_DNA"/>
</dbReference>
<evidence type="ECO:0008006" key="4">
    <source>
        <dbReference type="Google" id="ProtNLM"/>
    </source>
</evidence>
<sequence length="613" mass="70047">MMLRVVIASLFVVSTVSLDSVFPIGNPRFFIPDSISAAAPPCISTRMAFCQVNFVNKGTSLFNAYTYVQIFVEQEFDCVGGFIQMSKNFLCWNTVVQNNDQYLQNCFNTFFNVTDPNLYCTAANALENCVRKPFQDTCGAETGWLECERIRLASMFDKNCPTLVCNVNYNAASVPEKTPYMDNVEKMYSHKTGLFIIQISAEFSFFNPADREFVPIGFNKQLNITNMTDWTDITGLINELNGFYLSGVNGFLQVCRARHDFAQCLGEQYSTCMSPQNFIKSGLTPINATTYCQIFIEMGFDCNGGLIQSTRHYDCILDVLKNQQGAFNVGWFECERLRLAMAFDKFCPSIQCGVAKVVSVPKRTPYMDNVQMMMETKKGMIKSIFFVLALFALSHAQLLPDYQLSDDEILFVANAEQPKERAISQCIDIQWNYCQAEFNRFFGLTDDITWRNGTVIWNTVQKFLQMNVTEIIKVCNTRTEYYRCLGTSYYPCMDLYVLLNKPNADFQQTFDYVRTFRGLEYLCNGGFEEVVRQWTCLLGIQTTQAYQDCMTTFNNTVAAKNFCPAVQENGRCLNNVYTERCAELGAGYYGCESFRITFDNACWDTRCVVAWQR</sequence>
<evidence type="ECO:0000313" key="2">
    <source>
        <dbReference type="EMBL" id="PAV90800.1"/>
    </source>
</evidence>